<organism evidence="1 2">
    <name type="scientific">Mucilaginibacter ginkgonis</name>
    <dbReference type="NCBI Taxonomy" id="2682091"/>
    <lineage>
        <taxon>Bacteria</taxon>
        <taxon>Pseudomonadati</taxon>
        <taxon>Bacteroidota</taxon>
        <taxon>Sphingobacteriia</taxon>
        <taxon>Sphingobacteriales</taxon>
        <taxon>Sphingobacteriaceae</taxon>
        <taxon>Mucilaginibacter</taxon>
    </lineage>
</organism>
<evidence type="ECO:0000313" key="2">
    <source>
        <dbReference type="Proteomes" id="UP000429232"/>
    </source>
</evidence>
<proteinExistence type="predicted"/>
<dbReference type="KEGG" id="mgik:GO620_007945"/>
<dbReference type="AlphaFoldDB" id="A0A6I4I1J8"/>
<dbReference type="InterPro" id="IPR014729">
    <property type="entry name" value="Rossmann-like_a/b/a_fold"/>
</dbReference>
<dbReference type="GO" id="GO:0000270">
    <property type="term" value="P:peptidoglycan metabolic process"/>
    <property type="evidence" value="ECO:0007669"/>
    <property type="project" value="TreeGrafter"/>
</dbReference>
<dbReference type="InterPro" id="IPR003848">
    <property type="entry name" value="DUF218"/>
</dbReference>
<protein>
    <submittedName>
        <fullName evidence="1">YdcF family protein</fullName>
    </submittedName>
</protein>
<dbReference type="InterPro" id="IPR051599">
    <property type="entry name" value="Cell_Envelope_Assoc"/>
</dbReference>
<dbReference type="Gene3D" id="3.40.50.620">
    <property type="entry name" value="HUPs"/>
    <property type="match status" value="1"/>
</dbReference>
<reference evidence="1 2" key="1">
    <citation type="submission" date="2020-12" db="EMBL/GenBank/DDBJ databases">
        <title>HMF7856_wgs.fasta genome submission.</title>
        <authorList>
            <person name="Kang H."/>
            <person name="Kim H."/>
            <person name="Joh K."/>
        </authorList>
    </citation>
    <scope>NUCLEOTIDE SEQUENCE [LARGE SCALE GENOMIC DNA]</scope>
    <source>
        <strain evidence="1 2">HMF7856</strain>
    </source>
</reference>
<dbReference type="GO" id="GO:0005886">
    <property type="term" value="C:plasma membrane"/>
    <property type="evidence" value="ECO:0007669"/>
    <property type="project" value="TreeGrafter"/>
</dbReference>
<gene>
    <name evidence="1" type="ORF">GO620_007945</name>
</gene>
<sequence length="250" mass="27976">MQFILSKVLLPLLLPITWVLILALCALLAKNQKTKKRLLLSLVCVLIVFSIPFFIDTYARLWDYPQTQLPNNKKYSCVIVLGGYSGEKEDGTGFFDVAVDRLVESIELLNTNKASHILLTGGDGSLDSRGFSEANWVRGELAKLNVPDSLVLIEGKSKNTIENAQFTKKLLADNHLQPPYLLVTSAFHMRRADYVFKKAGLDVVPYPANYIAGISRTSYSSFIPSADALARWQLYTKEFVGLIVAKIRKF</sequence>
<dbReference type="EMBL" id="CP066775">
    <property type="protein sequence ID" value="QQL51364.1"/>
    <property type="molecule type" value="Genomic_DNA"/>
</dbReference>
<keyword evidence="2" id="KW-1185">Reference proteome</keyword>
<dbReference type="GO" id="GO:0043164">
    <property type="term" value="P:Gram-negative-bacterium-type cell wall biogenesis"/>
    <property type="evidence" value="ECO:0007669"/>
    <property type="project" value="TreeGrafter"/>
</dbReference>
<dbReference type="PANTHER" id="PTHR30336:SF4">
    <property type="entry name" value="ENVELOPE BIOGENESIS FACTOR ELYC"/>
    <property type="match status" value="1"/>
</dbReference>
<dbReference type="Pfam" id="PF02698">
    <property type="entry name" value="DUF218"/>
    <property type="match status" value="1"/>
</dbReference>
<dbReference type="CDD" id="cd06259">
    <property type="entry name" value="YdcF-like"/>
    <property type="match status" value="1"/>
</dbReference>
<dbReference type="PANTHER" id="PTHR30336">
    <property type="entry name" value="INNER MEMBRANE PROTEIN, PROBABLE PERMEASE"/>
    <property type="match status" value="1"/>
</dbReference>
<dbReference type="Proteomes" id="UP000429232">
    <property type="component" value="Chromosome"/>
</dbReference>
<evidence type="ECO:0000313" key="1">
    <source>
        <dbReference type="EMBL" id="QQL51364.1"/>
    </source>
</evidence>
<name>A0A6I4I1J8_9SPHI</name>
<accession>A0A6I4I1J8</accession>
<dbReference type="RefSeq" id="WP_157524034.1">
    <property type="nucleotide sequence ID" value="NZ_CP066775.1"/>
</dbReference>